<dbReference type="AlphaFoldDB" id="A0A1M6Y530"/>
<protein>
    <submittedName>
        <fullName evidence="1">Uncharacterized protein</fullName>
    </submittedName>
</protein>
<organism evidence="1 2">
    <name type="scientific">Chryseobacterium polytrichastri</name>
    <dbReference type="NCBI Taxonomy" id="1302687"/>
    <lineage>
        <taxon>Bacteria</taxon>
        <taxon>Pseudomonadati</taxon>
        <taxon>Bacteroidota</taxon>
        <taxon>Flavobacteriia</taxon>
        <taxon>Flavobacteriales</taxon>
        <taxon>Weeksellaceae</taxon>
        <taxon>Chryseobacterium group</taxon>
        <taxon>Chryseobacterium</taxon>
    </lineage>
</organism>
<accession>A0A1M6Y530</accession>
<dbReference type="Proteomes" id="UP000184364">
    <property type="component" value="Unassembled WGS sequence"/>
</dbReference>
<name>A0A1M6Y530_9FLAO</name>
<dbReference type="EMBL" id="FRAV01000012">
    <property type="protein sequence ID" value="SHL13327.1"/>
    <property type="molecule type" value="Genomic_DNA"/>
</dbReference>
<evidence type="ECO:0000313" key="2">
    <source>
        <dbReference type="Proteomes" id="UP000184364"/>
    </source>
</evidence>
<keyword evidence="2" id="KW-1185">Reference proteome</keyword>
<gene>
    <name evidence="1" type="ORF">SAMN05444267_101290</name>
</gene>
<evidence type="ECO:0000313" key="1">
    <source>
        <dbReference type="EMBL" id="SHL13327.1"/>
    </source>
</evidence>
<dbReference type="RefSeq" id="WP_073292695.1">
    <property type="nucleotide sequence ID" value="NZ_FRAV01000012.1"/>
</dbReference>
<sequence>MLTGDLKNTIKNLLNVKKAKDLLKLAGGGVSAGVSSFAAWLNSEEITPNSWTGWFVANTLSVKARAGLGINFGGSVFAGTYADWGWEPLNFDFEKARKSKVWYGGTIDIGVAGGTPAVEVGLHYASKYWLMDEDRVHSWKKDGLAFGIRWYQFIKLKPDSIQFYEKVLGIKFPQWLKDVINISTSFAIKNDIKSVDDYDMLANKEILDNEYKIALASKGYNTEFFASINDNNNNDLA</sequence>
<dbReference type="STRING" id="1302687.SAMN05444267_101290"/>
<proteinExistence type="predicted"/>
<reference evidence="2" key="1">
    <citation type="submission" date="2016-11" db="EMBL/GenBank/DDBJ databases">
        <authorList>
            <person name="Varghese N."/>
            <person name="Submissions S."/>
        </authorList>
    </citation>
    <scope>NUCLEOTIDE SEQUENCE [LARGE SCALE GENOMIC DNA]</scope>
    <source>
        <strain evidence="2">DSM 26899</strain>
    </source>
</reference>